<keyword evidence="4 11" id="KW-0812">Transmembrane</keyword>
<dbReference type="CDD" id="cd03233">
    <property type="entry name" value="ABCG_PDR_domain1"/>
    <property type="match status" value="1"/>
</dbReference>
<dbReference type="PROSITE" id="PS50893">
    <property type="entry name" value="ABC_TRANSPORTER_2"/>
    <property type="match status" value="2"/>
</dbReference>
<dbReference type="SMART" id="SM00382">
    <property type="entry name" value="AAA"/>
    <property type="match status" value="2"/>
</dbReference>
<comment type="similarity">
    <text evidence="2">Belongs to the ABC transporter superfamily. ABCG family. PDR (TC 3.A.1.205) subfamily.</text>
</comment>
<dbReference type="InterPro" id="IPR003439">
    <property type="entry name" value="ABC_transporter-like_ATP-bd"/>
</dbReference>
<feature type="domain" description="ABC transporter" evidence="12">
    <location>
        <begin position="168"/>
        <end position="440"/>
    </location>
</feature>
<dbReference type="Pfam" id="PF01061">
    <property type="entry name" value="ABC2_membrane"/>
    <property type="match status" value="2"/>
</dbReference>
<evidence type="ECO:0000256" key="11">
    <source>
        <dbReference type="SAM" id="Phobius"/>
    </source>
</evidence>
<dbReference type="PANTHER" id="PTHR48040:SF55">
    <property type="entry name" value="OS02G0318500 PROTEIN"/>
    <property type="match status" value="1"/>
</dbReference>
<keyword evidence="8 11" id="KW-1133">Transmembrane helix</keyword>
<dbReference type="EMBL" id="CAJGYO010000003">
    <property type="protein sequence ID" value="CAD6221556.1"/>
    <property type="molecule type" value="Genomic_DNA"/>
</dbReference>
<dbReference type="InterPro" id="IPR013581">
    <property type="entry name" value="PDR_assoc"/>
</dbReference>
<dbReference type="InterPro" id="IPR029481">
    <property type="entry name" value="ABC_trans_N"/>
</dbReference>
<dbReference type="FunFam" id="3.40.50.300:FF:000157">
    <property type="entry name" value="ABC transporter G family member 34"/>
    <property type="match status" value="1"/>
</dbReference>
<dbReference type="Pfam" id="PF14510">
    <property type="entry name" value="ABC_trans_N"/>
    <property type="match status" value="1"/>
</dbReference>
<dbReference type="GO" id="GO:0005886">
    <property type="term" value="C:plasma membrane"/>
    <property type="evidence" value="ECO:0007669"/>
    <property type="project" value="UniProtKB-ARBA"/>
</dbReference>
<proteinExistence type="inferred from homology"/>
<dbReference type="InterPro" id="IPR043926">
    <property type="entry name" value="ABCG_dom"/>
</dbReference>
<keyword evidence="5" id="KW-0677">Repeat</keyword>
<feature type="transmembrane region" description="Helical" evidence="11">
    <location>
        <begin position="1316"/>
        <end position="1339"/>
    </location>
</feature>
<dbReference type="SUPFAM" id="SSF52540">
    <property type="entry name" value="P-loop containing nucleoside triphosphate hydrolases"/>
    <property type="match status" value="2"/>
</dbReference>
<feature type="transmembrane region" description="Helical" evidence="11">
    <location>
        <begin position="536"/>
        <end position="556"/>
    </location>
</feature>
<feature type="transmembrane region" description="Helical" evidence="11">
    <location>
        <begin position="1233"/>
        <end position="1259"/>
    </location>
</feature>
<dbReference type="Pfam" id="PF08370">
    <property type="entry name" value="PDR_assoc"/>
    <property type="match status" value="1"/>
</dbReference>
<evidence type="ECO:0000256" key="8">
    <source>
        <dbReference type="ARBA" id="ARBA00022989"/>
    </source>
</evidence>
<protein>
    <recommendedName>
        <fullName evidence="12">ABC transporter domain-containing protein</fullName>
    </recommendedName>
</protein>
<evidence type="ECO:0000256" key="4">
    <source>
        <dbReference type="ARBA" id="ARBA00022692"/>
    </source>
</evidence>
<dbReference type="InterPro" id="IPR013525">
    <property type="entry name" value="ABC2_TM"/>
</dbReference>
<dbReference type="InterPro" id="IPR027417">
    <property type="entry name" value="P-loop_NTPase"/>
</dbReference>
<keyword evidence="7" id="KW-0067">ATP-binding</keyword>
<evidence type="ECO:0000313" key="14">
    <source>
        <dbReference type="Proteomes" id="UP000604825"/>
    </source>
</evidence>
<feature type="transmembrane region" description="Helical" evidence="11">
    <location>
        <begin position="1427"/>
        <end position="1453"/>
    </location>
</feature>
<feature type="compositionally biased region" description="Low complexity" evidence="10">
    <location>
        <begin position="1"/>
        <end position="22"/>
    </location>
</feature>
<dbReference type="GO" id="GO:0005524">
    <property type="term" value="F:ATP binding"/>
    <property type="evidence" value="ECO:0007669"/>
    <property type="project" value="UniProtKB-KW"/>
</dbReference>
<evidence type="ECO:0000256" key="10">
    <source>
        <dbReference type="SAM" id="MobiDB-lite"/>
    </source>
</evidence>
<evidence type="ECO:0000313" key="13">
    <source>
        <dbReference type="EMBL" id="CAD6221556.1"/>
    </source>
</evidence>
<dbReference type="Proteomes" id="UP000604825">
    <property type="component" value="Unassembled WGS sequence"/>
</dbReference>
<reference evidence="13" key="1">
    <citation type="submission" date="2020-10" db="EMBL/GenBank/DDBJ databases">
        <authorList>
            <person name="Han B."/>
            <person name="Lu T."/>
            <person name="Zhao Q."/>
            <person name="Huang X."/>
            <person name="Zhao Y."/>
        </authorList>
    </citation>
    <scope>NUCLEOTIDE SEQUENCE</scope>
</reference>
<feature type="transmembrane region" description="Helical" evidence="11">
    <location>
        <begin position="1345"/>
        <end position="1367"/>
    </location>
</feature>
<keyword evidence="9 11" id="KW-0472">Membrane</keyword>
<keyword evidence="3" id="KW-0813">Transport</keyword>
<feature type="domain" description="ABC transporter" evidence="12">
    <location>
        <begin position="866"/>
        <end position="1110"/>
    </location>
</feature>
<keyword evidence="14" id="KW-1185">Reference proteome</keyword>
<comment type="subcellular location">
    <subcellularLocation>
        <location evidence="1">Membrane</location>
        <topology evidence="1">Multi-pass membrane protein</topology>
    </subcellularLocation>
</comment>
<feature type="transmembrane region" description="Helical" evidence="11">
    <location>
        <begin position="576"/>
        <end position="595"/>
    </location>
</feature>
<comment type="caution">
    <text evidence="13">The sequence shown here is derived from an EMBL/GenBank/DDBJ whole genome shotgun (WGS) entry which is preliminary data.</text>
</comment>
<evidence type="ECO:0000256" key="3">
    <source>
        <dbReference type="ARBA" id="ARBA00022448"/>
    </source>
</evidence>
<evidence type="ECO:0000256" key="9">
    <source>
        <dbReference type="ARBA" id="ARBA00023136"/>
    </source>
</evidence>
<evidence type="ECO:0000259" key="12">
    <source>
        <dbReference type="PROSITE" id="PS50893"/>
    </source>
</evidence>
<accession>A0A811N6A5</accession>
<dbReference type="CDD" id="cd03232">
    <property type="entry name" value="ABCG_PDR_domain2"/>
    <property type="match status" value="1"/>
</dbReference>
<dbReference type="GO" id="GO:0140359">
    <property type="term" value="F:ABC-type transporter activity"/>
    <property type="evidence" value="ECO:0007669"/>
    <property type="project" value="InterPro"/>
</dbReference>
<dbReference type="OrthoDB" id="66620at2759"/>
<feature type="transmembrane region" description="Helical" evidence="11">
    <location>
        <begin position="655"/>
        <end position="675"/>
    </location>
</feature>
<evidence type="ECO:0000256" key="5">
    <source>
        <dbReference type="ARBA" id="ARBA00022737"/>
    </source>
</evidence>
<feature type="transmembrane region" description="Helical" evidence="11">
    <location>
        <begin position="681"/>
        <end position="701"/>
    </location>
</feature>
<evidence type="ECO:0000256" key="2">
    <source>
        <dbReference type="ARBA" id="ARBA00006012"/>
    </source>
</evidence>
<feature type="transmembrane region" description="Helical" evidence="11">
    <location>
        <begin position="1203"/>
        <end position="1221"/>
    </location>
</feature>
<feature type="transmembrane region" description="Helical" evidence="11">
    <location>
        <begin position="1279"/>
        <end position="1304"/>
    </location>
</feature>
<dbReference type="PANTHER" id="PTHR48040">
    <property type="entry name" value="PLEIOTROPIC DRUG RESISTANCE PROTEIN 1-LIKE ISOFORM X1"/>
    <property type="match status" value="1"/>
</dbReference>
<sequence length="1458" mass="163776">MALSSRRSLSSGGSSSISLSQSFRQMDAADDPFGRAQSAHDHRDEEEEDLRWAALEKLPTYDRMRQGILRRAALAGDDQQSGGGGFEVVNIQELADGDAARALLERLCFQDDSEQFLRRLRDRIDKVGMELPTIEVRYEHLTVEAEVIAAGRALPTLWNAATNFLQGLVGGFVSSNKRNITVLKNVNGILKPSRMTLLLGPPSSGKSTLMRALTGQLDKNLKVSGSITYCGHPISEFYPERTSAYVGQYDLHNEEMTVRETLDFSRRCLGIGARYEMLAELARRERDAGIKPDPDIDAFMKATAVQGQETNIITDAILLVLGLDICADIIIGDEMIRGISGGQKKRVTTGEMLTGPARALFMDEISTGLDSSSTFQIVKLMRQLAHVMDETVMISLLQPPPETYNLFDDVILLSEGYIVYHGPRENILQFFESAGFRCPDRKGVADFLQEVTSKKDQQQYWCLDQDQYHYVSVPDFAECFKSFHAGQQMQKELQIPFDKSKTHPAALATRKYGLSSWESLKAVMSREQLLMKRNSFIYIFKVTQLIIIALMSMTVFLRTKMPHGQISDGTKFFGALSYGLITIMFNGFAEIQLTIKKLPVFYKHRDFLFFPAWTLGVANIILKVPLSLVEAAVWVVLTYYVMGFAPAAGRFFRQFIAFFATHQMAMALFRFLGVISKTMVVANTFGSLALIIIFIFGGFVIRRDDIKPWWIWGYWASPMMYSQNAISINEFLASRWAIPNNDTTIDAPTVGKAILKSKGLFTGEWGFWLSVGALIGFIILFNMLYLWALTYSTSSGSNAIVSEGEDSVNEMVLKGRSKEARNKDEISQAVYSDPGANGSTNTLAQSRVNLPFQPLSLCFNHVNYYVDMPSEMKEQGFTESRLQLLSDISGAFRPGVLTALVGVSGAGKTTLMDVLAGRKTSGAIEGDITLSGYPKKQETFARISGYCEQTDIHSPNVTVFESITYSAWLRLSSDIDDGTKKMFVEEMMAIVELDVLHDALVGLPGVSGLSSEQRKRLTIAVELVANPSIIFMDEPTSGLDARAAAIVMRTVRKTVNTGRTVVCTIHQPSIDIFESFDELLLLKRGGQVIYAGELGRHSNKLVEYFEAIPGVPKITEGYNPATWVLEVSSPLSESRLNMNFAEIYANSVLYRKNQELIKELSIPPPDYQDLSFPTKYSQKFYGQCVANFWKQYRSYWKNPHYNALRYLMTFLLGLLFGTVFWQKGKNIDSQQDLYNLLGVTFTATFFLGASNCITVQPVVSIERAVFYREKAAGMYSPLSYAFAQACVEVIYNIFQGILYTVLIYAMIGYDWKADKFFYFLFFITASFNYFTLFGMMMVASTPSALLANILATFALPLWNLFAGIFIFRPAIPIWWRWYYWANPLSWTIYGVIASQFGENDGELLVPGGSPVVVKQFLKDNLGIRHDFLGYVVLVHFAYIIAFLFVFGYSIMFFNFQKR</sequence>
<evidence type="ECO:0000256" key="1">
    <source>
        <dbReference type="ARBA" id="ARBA00004141"/>
    </source>
</evidence>
<dbReference type="FunFam" id="3.40.50.300:FF:000179">
    <property type="entry name" value="ABC transporter G family member 34"/>
    <property type="match status" value="1"/>
</dbReference>
<dbReference type="InterPro" id="IPR003593">
    <property type="entry name" value="AAA+_ATPase"/>
</dbReference>
<feature type="transmembrane region" description="Helical" evidence="11">
    <location>
        <begin position="765"/>
        <end position="788"/>
    </location>
</feature>
<gene>
    <name evidence="13" type="ORF">NCGR_LOCUS14815</name>
</gene>
<feature type="region of interest" description="Disordered" evidence="10">
    <location>
        <begin position="28"/>
        <end position="47"/>
    </location>
</feature>
<dbReference type="GO" id="GO:0016887">
    <property type="term" value="F:ATP hydrolysis activity"/>
    <property type="evidence" value="ECO:0007669"/>
    <property type="project" value="InterPro"/>
</dbReference>
<evidence type="ECO:0000256" key="6">
    <source>
        <dbReference type="ARBA" id="ARBA00022741"/>
    </source>
</evidence>
<dbReference type="Pfam" id="PF19055">
    <property type="entry name" value="ABC2_membrane_7"/>
    <property type="match status" value="1"/>
</dbReference>
<name>A0A811N6A5_9POAL</name>
<dbReference type="InterPro" id="IPR034003">
    <property type="entry name" value="ABCG_PDR_2"/>
</dbReference>
<feature type="region of interest" description="Disordered" evidence="10">
    <location>
        <begin position="1"/>
        <end position="23"/>
    </location>
</feature>
<dbReference type="InterPro" id="IPR034001">
    <property type="entry name" value="ABCG_PDR_1"/>
</dbReference>
<dbReference type="Pfam" id="PF00005">
    <property type="entry name" value="ABC_tran"/>
    <property type="match status" value="2"/>
</dbReference>
<keyword evidence="6" id="KW-0547">Nucleotide-binding</keyword>
<organism evidence="13 14">
    <name type="scientific">Miscanthus lutarioriparius</name>
    <dbReference type="NCBI Taxonomy" id="422564"/>
    <lineage>
        <taxon>Eukaryota</taxon>
        <taxon>Viridiplantae</taxon>
        <taxon>Streptophyta</taxon>
        <taxon>Embryophyta</taxon>
        <taxon>Tracheophyta</taxon>
        <taxon>Spermatophyta</taxon>
        <taxon>Magnoliopsida</taxon>
        <taxon>Liliopsida</taxon>
        <taxon>Poales</taxon>
        <taxon>Poaceae</taxon>
        <taxon>PACMAD clade</taxon>
        <taxon>Panicoideae</taxon>
        <taxon>Andropogonodae</taxon>
        <taxon>Andropogoneae</taxon>
        <taxon>Saccharinae</taxon>
        <taxon>Miscanthus</taxon>
    </lineage>
</organism>
<dbReference type="Gene3D" id="3.40.50.300">
    <property type="entry name" value="P-loop containing nucleotide triphosphate hydrolases"/>
    <property type="match status" value="2"/>
</dbReference>
<evidence type="ECO:0000256" key="7">
    <source>
        <dbReference type="ARBA" id="ARBA00022840"/>
    </source>
</evidence>